<organism evidence="2 3">
    <name type="scientific">Mesorhabditis belari</name>
    <dbReference type="NCBI Taxonomy" id="2138241"/>
    <lineage>
        <taxon>Eukaryota</taxon>
        <taxon>Metazoa</taxon>
        <taxon>Ecdysozoa</taxon>
        <taxon>Nematoda</taxon>
        <taxon>Chromadorea</taxon>
        <taxon>Rhabditida</taxon>
        <taxon>Rhabditina</taxon>
        <taxon>Rhabditomorpha</taxon>
        <taxon>Rhabditoidea</taxon>
        <taxon>Rhabditidae</taxon>
        <taxon>Mesorhabditinae</taxon>
        <taxon>Mesorhabditis</taxon>
    </lineage>
</organism>
<evidence type="ECO:0000313" key="3">
    <source>
        <dbReference type="WBParaSite" id="MBELARI_LOCUS9577.1"/>
    </source>
</evidence>
<dbReference type="PROSITE" id="PS50021">
    <property type="entry name" value="CH"/>
    <property type="match status" value="1"/>
</dbReference>
<keyword evidence="2" id="KW-1185">Reference proteome</keyword>
<dbReference type="Proteomes" id="UP000887575">
    <property type="component" value="Unassembled WGS sequence"/>
</dbReference>
<dbReference type="PANTHER" id="PTHR47385:SF14">
    <property type="entry name" value="TRANSGELIN"/>
    <property type="match status" value="1"/>
</dbReference>
<dbReference type="WBParaSite" id="MBELARI_LOCUS9577.1">
    <property type="protein sequence ID" value="MBELARI_LOCUS9577.1"/>
    <property type="gene ID" value="MBELARI_LOCUS9577"/>
</dbReference>
<dbReference type="InterPro" id="IPR003096">
    <property type="entry name" value="SM22_calponin"/>
</dbReference>
<proteinExistence type="predicted"/>
<evidence type="ECO:0000259" key="1">
    <source>
        <dbReference type="PROSITE" id="PS50021"/>
    </source>
</evidence>
<reference evidence="3" key="1">
    <citation type="submission" date="2024-02" db="UniProtKB">
        <authorList>
            <consortium name="WormBaseParasite"/>
        </authorList>
    </citation>
    <scope>IDENTIFICATION</scope>
</reference>
<dbReference type="GO" id="GO:0015629">
    <property type="term" value="C:actin cytoskeleton"/>
    <property type="evidence" value="ECO:0007669"/>
    <property type="project" value="TreeGrafter"/>
</dbReference>
<dbReference type="Gene3D" id="1.10.418.10">
    <property type="entry name" value="Calponin-like domain"/>
    <property type="match status" value="1"/>
</dbReference>
<dbReference type="SUPFAM" id="SSF47576">
    <property type="entry name" value="Calponin-homology domain, CH-domain"/>
    <property type="match status" value="1"/>
</dbReference>
<protein>
    <submittedName>
        <fullName evidence="3">Calponin-homology (CH) domain-containing protein</fullName>
    </submittedName>
</protein>
<dbReference type="InterPro" id="IPR036872">
    <property type="entry name" value="CH_dom_sf"/>
</dbReference>
<dbReference type="GO" id="GO:0007015">
    <property type="term" value="P:actin filament organization"/>
    <property type="evidence" value="ECO:0007669"/>
    <property type="project" value="TreeGrafter"/>
</dbReference>
<dbReference type="PANTHER" id="PTHR47385">
    <property type="entry name" value="CALPONIN"/>
    <property type="match status" value="1"/>
</dbReference>
<dbReference type="AlphaFoldDB" id="A0AAF3FR25"/>
<dbReference type="GO" id="GO:0051015">
    <property type="term" value="F:actin filament binding"/>
    <property type="evidence" value="ECO:0007669"/>
    <property type="project" value="TreeGrafter"/>
</dbReference>
<sequence>MAAGWKHFTGKSPYPELTANSTQSAFTYGSKRDRRYRMGWIQGKRDEREERNMLNWVGKISGCEVSDDQEVALEQLHDGVTLCEFLNGLNPHALNRTISHKKSLFAATENVTNFQESICNFGLRQADLFPPNELLEKRTLTGLIKTLVILKSKYPFQLAGPG</sequence>
<feature type="domain" description="Calponin-homology (CH)" evidence="1">
    <location>
        <begin position="47"/>
        <end position="155"/>
    </location>
</feature>
<dbReference type="CDD" id="cd00014">
    <property type="entry name" value="CH_SF"/>
    <property type="match status" value="1"/>
</dbReference>
<name>A0AAF3FR25_9BILA</name>
<dbReference type="InterPro" id="IPR001715">
    <property type="entry name" value="CH_dom"/>
</dbReference>
<dbReference type="PRINTS" id="PR00888">
    <property type="entry name" value="SM22CALPONIN"/>
</dbReference>
<dbReference type="InterPro" id="IPR050606">
    <property type="entry name" value="Calponin-like"/>
</dbReference>
<evidence type="ECO:0000313" key="2">
    <source>
        <dbReference type="Proteomes" id="UP000887575"/>
    </source>
</evidence>
<accession>A0AAF3FR25</accession>
<dbReference type="Pfam" id="PF00307">
    <property type="entry name" value="CH"/>
    <property type="match status" value="1"/>
</dbReference>